<evidence type="ECO:0000313" key="1">
    <source>
        <dbReference type="EMBL" id="MBB5030754.1"/>
    </source>
</evidence>
<gene>
    <name evidence="1" type="ORF">HNQ65_000308</name>
</gene>
<proteinExistence type="predicted"/>
<dbReference type="EMBL" id="JACHIG010000001">
    <property type="protein sequence ID" value="MBB5030754.1"/>
    <property type="molecule type" value="Genomic_DNA"/>
</dbReference>
<organism evidence="1 2">
    <name type="scientific">Prosthecobacter vanneervenii</name>
    <dbReference type="NCBI Taxonomy" id="48466"/>
    <lineage>
        <taxon>Bacteria</taxon>
        <taxon>Pseudomonadati</taxon>
        <taxon>Verrucomicrobiota</taxon>
        <taxon>Verrucomicrobiia</taxon>
        <taxon>Verrucomicrobiales</taxon>
        <taxon>Verrucomicrobiaceae</taxon>
        <taxon>Prosthecobacter</taxon>
    </lineage>
</organism>
<comment type="caution">
    <text evidence="1">The sequence shown here is derived from an EMBL/GenBank/DDBJ whole genome shotgun (WGS) entry which is preliminary data.</text>
</comment>
<dbReference type="Proteomes" id="UP000590740">
    <property type="component" value="Unassembled WGS sequence"/>
</dbReference>
<name>A0A7W8DI48_9BACT</name>
<evidence type="ECO:0000313" key="2">
    <source>
        <dbReference type="Proteomes" id="UP000590740"/>
    </source>
</evidence>
<accession>A0A7W8DI48</accession>
<sequence>MGGDPDGHAYFISRDSGEFYVWWHDPDKLTRLDVTPFSMEVLVEWSLRRDLSYSHDRNWSKFEEMGGSIKLDTPDGLGATLRKPSTSWRFFGHRLEYPFIRIRERLAVFGDFEEQFESEQVLALLQPHRGFLVEMTHRLRGRRCKINLLINKNLIYDATFVEHARQLDVWMKAEGFCNVDDPSVRMSKNSQ</sequence>
<dbReference type="RefSeq" id="WP_221306008.1">
    <property type="nucleotide sequence ID" value="NZ_JACHIG010000001.1"/>
</dbReference>
<reference evidence="1 2" key="1">
    <citation type="submission" date="2020-08" db="EMBL/GenBank/DDBJ databases">
        <title>Genomic Encyclopedia of Type Strains, Phase IV (KMG-IV): sequencing the most valuable type-strain genomes for metagenomic binning, comparative biology and taxonomic classification.</title>
        <authorList>
            <person name="Goeker M."/>
        </authorList>
    </citation>
    <scope>NUCLEOTIDE SEQUENCE [LARGE SCALE GENOMIC DNA]</scope>
    <source>
        <strain evidence="1 2">DSM 12252</strain>
    </source>
</reference>
<keyword evidence="2" id="KW-1185">Reference proteome</keyword>
<protein>
    <submittedName>
        <fullName evidence="1">Uncharacterized protein</fullName>
    </submittedName>
</protein>
<dbReference type="AlphaFoldDB" id="A0A7W8DI48"/>